<keyword evidence="5" id="KW-0687">Ribonucleoprotein</keyword>
<dbReference type="GO" id="GO:0005762">
    <property type="term" value="C:mitochondrial large ribosomal subunit"/>
    <property type="evidence" value="ECO:0007669"/>
    <property type="project" value="TreeGrafter"/>
</dbReference>
<dbReference type="EMBL" id="LKEZ01003427">
    <property type="protein sequence ID" value="KYN50677.1"/>
    <property type="molecule type" value="Genomic_DNA"/>
</dbReference>
<dbReference type="Pfam" id="PF00276">
    <property type="entry name" value="Ribosomal_L23"/>
    <property type="match status" value="1"/>
</dbReference>
<evidence type="ECO:0000256" key="2">
    <source>
        <dbReference type="ARBA" id="ARBA00006700"/>
    </source>
</evidence>
<dbReference type="PANTHER" id="PTHR12059:SF5">
    <property type="entry name" value="LARGE RIBOSOMAL SUBUNIT PROTEIN UL23M"/>
    <property type="match status" value="1"/>
</dbReference>
<accession>A0A151K3M9</accession>
<dbReference type="FunFam" id="3.30.70.330:FF:000284">
    <property type="entry name" value="39S ribosomal protein L23, mitochondrial"/>
    <property type="match status" value="1"/>
</dbReference>
<evidence type="ECO:0000256" key="4">
    <source>
        <dbReference type="ARBA" id="ARBA00023128"/>
    </source>
</evidence>
<reference evidence="9 10" key="1">
    <citation type="submission" date="2016-03" db="EMBL/GenBank/DDBJ databases">
        <title>Trachymyrmex septentrionalis WGS genome.</title>
        <authorList>
            <person name="Nygaard S."/>
            <person name="Hu H."/>
            <person name="Boomsma J."/>
            <person name="Zhang G."/>
        </authorList>
    </citation>
    <scope>NUCLEOTIDE SEQUENCE [LARGE SCALE GENOMIC DNA]</scope>
    <source>
        <strain evidence="9">Tsep2-gDNA-1</strain>
        <tissue evidence="9">Whole body</tissue>
    </source>
</reference>
<evidence type="ECO:0000313" key="10">
    <source>
        <dbReference type="Proteomes" id="UP000078541"/>
    </source>
</evidence>
<evidence type="ECO:0000313" key="9">
    <source>
        <dbReference type="EMBL" id="KYN50677.1"/>
    </source>
</evidence>
<keyword evidence="4" id="KW-0496">Mitochondrion</keyword>
<gene>
    <name evidence="9" type="ORF">ALC56_00054</name>
</gene>
<dbReference type="Gene3D" id="3.30.70.330">
    <property type="match status" value="1"/>
</dbReference>
<dbReference type="OrthoDB" id="275582at2759"/>
<dbReference type="GO" id="GO:0032543">
    <property type="term" value="P:mitochondrial translation"/>
    <property type="evidence" value="ECO:0007669"/>
    <property type="project" value="TreeGrafter"/>
</dbReference>
<proteinExistence type="inferred from homology"/>
<dbReference type="AlphaFoldDB" id="A0A151K3M9"/>
<keyword evidence="10" id="KW-1185">Reference proteome</keyword>
<dbReference type="Proteomes" id="UP000078541">
    <property type="component" value="Unassembled WGS sequence"/>
</dbReference>
<dbReference type="KEGG" id="tsep:108745293"/>
<evidence type="ECO:0000256" key="5">
    <source>
        <dbReference type="ARBA" id="ARBA00023274"/>
    </source>
</evidence>
<organism evidence="9 10">
    <name type="scientific">Trachymyrmex septentrionalis</name>
    <dbReference type="NCBI Taxonomy" id="34720"/>
    <lineage>
        <taxon>Eukaryota</taxon>
        <taxon>Metazoa</taxon>
        <taxon>Ecdysozoa</taxon>
        <taxon>Arthropoda</taxon>
        <taxon>Hexapoda</taxon>
        <taxon>Insecta</taxon>
        <taxon>Pterygota</taxon>
        <taxon>Neoptera</taxon>
        <taxon>Endopterygota</taxon>
        <taxon>Hymenoptera</taxon>
        <taxon>Apocrita</taxon>
        <taxon>Aculeata</taxon>
        <taxon>Formicoidea</taxon>
        <taxon>Formicidae</taxon>
        <taxon>Myrmicinae</taxon>
        <taxon>Trachymyrmex</taxon>
    </lineage>
</organism>
<name>A0A151K3M9_9HYME</name>
<dbReference type="InterPro" id="IPR013025">
    <property type="entry name" value="Ribosomal_uL23-like"/>
</dbReference>
<comment type="caution">
    <text evidence="9">The sequence shown here is derived from an EMBL/GenBank/DDBJ whole genome shotgun (WGS) entry which is preliminary data.</text>
</comment>
<dbReference type="InterPro" id="IPR012677">
    <property type="entry name" value="Nucleotide-bd_a/b_plait_sf"/>
</dbReference>
<dbReference type="SUPFAM" id="SSF54189">
    <property type="entry name" value="Ribosomal proteins S24e, L23 and L15e"/>
    <property type="match status" value="1"/>
</dbReference>
<dbReference type="PANTHER" id="PTHR12059">
    <property type="entry name" value="RIBOSOMAL PROTEIN L23-RELATED"/>
    <property type="match status" value="1"/>
</dbReference>
<protein>
    <recommendedName>
        <fullName evidence="7">Large ribosomal subunit protein uL23m</fullName>
    </recommendedName>
    <alternativeName>
        <fullName evidence="8">39S ribosomal protein L23, mitochondrial</fullName>
    </alternativeName>
</protein>
<comment type="similarity">
    <text evidence="2">Belongs to the universal ribosomal protein uL23 family.</text>
</comment>
<evidence type="ECO:0000256" key="1">
    <source>
        <dbReference type="ARBA" id="ARBA00004173"/>
    </source>
</evidence>
<evidence type="ECO:0000256" key="3">
    <source>
        <dbReference type="ARBA" id="ARBA00022980"/>
    </source>
</evidence>
<dbReference type="InterPro" id="IPR012678">
    <property type="entry name" value="Ribosomal_uL23/eL15/eS24_sf"/>
</dbReference>
<comment type="subcellular location">
    <subcellularLocation>
        <location evidence="1">Mitochondrion</location>
    </subcellularLocation>
</comment>
<sequence>MYQRCNPQLRVFLPNFWMKLIAPIDEQPPNIVQFHCSMEMSKYDIKNYLEKIYNVNVIEVRTRIAMGRFKRDRLQRSVIKEDDKKLAYVVLPKDQSFVFPDMFKNVKDDNDKEAMDIVKKDMQAFLGPKKAPGLPGWFRI</sequence>
<evidence type="ECO:0000256" key="6">
    <source>
        <dbReference type="ARBA" id="ARBA00038782"/>
    </source>
</evidence>
<keyword evidence="3 9" id="KW-0689">Ribosomal protein</keyword>
<evidence type="ECO:0000256" key="7">
    <source>
        <dbReference type="ARBA" id="ARBA00039977"/>
    </source>
</evidence>
<dbReference type="STRING" id="34720.A0A151K3M9"/>
<comment type="subunit">
    <text evidence="6">Component of the mitochondrial ribosome large subunit (39S) which comprises a 16S rRNA and about 50 distinct proteins.</text>
</comment>
<dbReference type="GO" id="GO:0003735">
    <property type="term" value="F:structural constituent of ribosome"/>
    <property type="evidence" value="ECO:0007669"/>
    <property type="project" value="InterPro"/>
</dbReference>
<evidence type="ECO:0000256" key="8">
    <source>
        <dbReference type="ARBA" id="ARBA00041375"/>
    </source>
</evidence>